<dbReference type="InterPro" id="IPR055170">
    <property type="entry name" value="GFO_IDH_MocA-like_dom"/>
</dbReference>
<keyword evidence="6" id="KW-1185">Reference proteome</keyword>
<dbReference type="SUPFAM" id="SSF55347">
    <property type="entry name" value="Glyceraldehyde-3-phosphate dehydrogenase-like, C-terminal domain"/>
    <property type="match status" value="1"/>
</dbReference>
<name>A0A366IJ89_9MICO</name>
<dbReference type="Pfam" id="PF22725">
    <property type="entry name" value="GFO_IDH_MocA_C3"/>
    <property type="match status" value="1"/>
</dbReference>
<dbReference type="Pfam" id="PF01408">
    <property type="entry name" value="GFO_IDH_MocA"/>
    <property type="match status" value="1"/>
</dbReference>
<accession>A0A366IJ89</accession>
<protein>
    <submittedName>
        <fullName evidence="5">Putative dehydrogenase</fullName>
    </submittedName>
</protein>
<dbReference type="AlphaFoldDB" id="A0A366IJ89"/>
<evidence type="ECO:0000256" key="1">
    <source>
        <dbReference type="ARBA" id="ARBA00023002"/>
    </source>
</evidence>
<comment type="caution">
    <text evidence="5">The sequence shown here is derived from an EMBL/GenBank/DDBJ whole genome shotgun (WGS) entry which is preliminary data.</text>
</comment>
<reference evidence="5 6" key="1">
    <citation type="submission" date="2018-06" db="EMBL/GenBank/DDBJ databases">
        <title>Freshwater and sediment microbial communities from various areas in North America, analyzing microbe dynamics in response to fracking.</title>
        <authorList>
            <person name="Lamendella R."/>
        </authorList>
    </citation>
    <scope>NUCLEOTIDE SEQUENCE [LARGE SCALE GENOMIC DNA]</scope>
    <source>
        <strain evidence="5 6">3b_TX</strain>
    </source>
</reference>
<dbReference type="GO" id="GO:0000166">
    <property type="term" value="F:nucleotide binding"/>
    <property type="evidence" value="ECO:0007669"/>
    <property type="project" value="InterPro"/>
</dbReference>
<evidence type="ECO:0000259" key="4">
    <source>
        <dbReference type="Pfam" id="PF22725"/>
    </source>
</evidence>
<dbReference type="EMBL" id="QNSB01000006">
    <property type="protein sequence ID" value="RBP71380.1"/>
    <property type="molecule type" value="Genomic_DNA"/>
</dbReference>
<dbReference type="GO" id="GO:0016491">
    <property type="term" value="F:oxidoreductase activity"/>
    <property type="evidence" value="ECO:0007669"/>
    <property type="project" value="UniProtKB-KW"/>
</dbReference>
<organism evidence="5 6">
    <name type="scientific">Brevibacterium celere</name>
    <dbReference type="NCBI Taxonomy" id="225845"/>
    <lineage>
        <taxon>Bacteria</taxon>
        <taxon>Bacillati</taxon>
        <taxon>Actinomycetota</taxon>
        <taxon>Actinomycetes</taxon>
        <taxon>Micrococcales</taxon>
        <taxon>Brevibacteriaceae</taxon>
        <taxon>Brevibacterium</taxon>
    </lineage>
</organism>
<proteinExistence type="predicted"/>
<dbReference type="PANTHER" id="PTHR43818">
    <property type="entry name" value="BCDNA.GH03377"/>
    <property type="match status" value="1"/>
</dbReference>
<evidence type="ECO:0000259" key="3">
    <source>
        <dbReference type="Pfam" id="PF01408"/>
    </source>
</evidence>
<dbReference type="InterPro" id="IPR050463">
    <property type="entry name" value="Gfo/Idh/MocA_oxidrdct_glycsds"/>
</dbReference>
<keyword evidence="2" id="KW-0520">NAD</keyword>
<dbReference type="InterPro" id="IPR000683">
    <property type="entry name" value="Gfo/Idh/MocA-like_OxRdtase_N"/>
</dbReference>
<feature type="domain" description="GFO/IDH/MocA-like oxidoreductase" evidence="4">
    <location>
        <begin position="121"/>
        <end position="251"/>
    </location>
</feature>
<dbReference type="Proteomes" id="UP000253509">
    <property type="component" value="Unassembled WGS sequence"/>
</dbReference>
<keyword evidence="1" id="KW-0560">Oxidoreductase</keyword>
<dbReference type="InterPro" id="IPR036291">
    <property type="entry name" value="NAD(P)-bd_dom_sf"/>
</dbReference>
<dbReference type="Gene3D" id="3.30.360.10">
    <property type="entry name" value="Dihydrodipicolinate Reductase, domain 2"/>
    <property type="match status" value="1"/>
</dbReference>
<dbReference type="Gene3D" id="3.40.50.720">
    <property type="entry name" value="NAD(P)-binding Rossmann-like Domain"/>
    <property type="match status" value="1"/>
</dbReference>
<evidence type="ECO:0000313" key="5">
    <source>
        <dbReference type="EMBL" id="RBP71380.1"/>
    </source>
</evidence>
<evidence type="ECO:0000313" key="6">
    <source>
        <dbReference type="Proteomes" id="UP000253509"/>
    </source>
</evidence>
<evidence type="ECO:0000256" key="2">
    <source>
        <dbReference type="ARBA" id="ARBA00023027"/>
    </source>
</evidence>
<dbReference type="SUPFAM" id="SSF51735">
    <property type="entry name" value="NAD(P)-binding Rossmann-fold domains"/>
    <property type="match status" value="1"/>
</dbReference>
<sequence>MLGGGFMARTHTHAARLAGARLGAIATSSEAGSLRAAGDLGYARSLTGDAFFTDGLDIIHICTPNDSHASLARRAIASGAHVVCEKPLATSAEAARAVRDEAEAAGLLGTVPFVYRYHPLVREARARIAAGEAGAILTVDGSYLQDWLLDAEDDNWRVDSAAGGPSRAFADIGSHLVDLLEFVTGERITALSATVRTVHPRRGDTAVSTEDTVALTVELGGGGIGSLLVSQVAPGRKNGLVLEVSGSRESLSFAQEQPEHLWLGRRTGSQLLMRDPEILAPDAARLCTVPAGHPQGYQDAFNAFVADSYALFAGDRRDGVPTLDDGVRAAQVTEAVLRSAVERTWIEVAP</sequence>
<gene>
    <name evidence="5" type="ORF">DFO65_106223</name>
</gene>
<dbReference type="PANTHER" id="PTHR43818:SF11">
    <property type="entry name" value="BCDNA.GH03377"/>
    <property type="match status" value="1"/>
</dbReference>
<feature type="domain" description="Gfo/Idh/MocA-like oxidoreductase N-terminal" evidence="3">
    <location>
        <begin position="1"/>
        <end position="108"/>
    </location>
</feature>